<name>B2A0A2_OPITP</name>
<dbReference type="Proteomes" id="UP000007013">
    <property type="component" value="Chromosome"/>
</dbReference>
<dbReference type="EMBL" id="CP001032">
    <property type="protein sequence ID" value="ACB77438.1"/>
    <property type="molecule type" value="Genomic_DNA"/>
</dbReference>
<dbReference type="SUPFAM" id="SSF81301">
    <property type="entry name" value="Nucleotidyltransferase"/>
    <property type="match status" value="1"/>
</dbReference>
<dbReference type="AlphaFoldDB" id="B2A0A2"/>
<protein>
    <recommendedName>
        <fullName evidence="3">Nucleotidyltransferase family protein</fullName>
    </recommendedName>
</protein>
<keyword evidence="2" id="KW-1185">Reference proteome</keyword>
<evidence type="ECO:0000313" key="2">
    <source>
        <dbReference type="Proteomes" id="UP000007013"/>
    </source>
</evidence>
<proteinExistence type="predicted"/>
<dbReference type="STRING" id="452637.Oter_4164"/>
<dbReference type="Gene3D" id="3.30.460.40">
    <property type="match status" value="1"/>
</dbReference>
<dbReference type="InterPro" id="IPR039498">
    <property type="entry name" value="NTP_transf_5"/>
</dbReference>
<gene>
    <name evidence="1" type="ordered locus">Oter_4164</name>
</gene>
<dbReference type="Pfam" id="PF14907">
    <property type="entry name" value="NTP_transf_5"/>
    <property type="match status" value="1"/>
</dbReference>
<accession>B2A0A2</accession>
<dbReference type="eggNOG" id="COG4914">
    <property type="taxonomic scope" value="Bacteria"/>
</dbReference>
<organism evidence="1 2">
    <name type="scientific">Opitutus terrae (strain DSM 11246 / JCM 15787 / PB90-1)</name>
    <dbReference type="NCBI Taxonomy" id="452637"/>
    <lineage>
        <taxon>Bacteria</taxon>
        <taxon>Pseudomonadati</taxon>
        <taxon>Verrucomicrobiota</taxon>
        <taxon>Opitutia</taxon>
        <taxon>Opitutales</taxon>
        <taxon>Opitutaceae</taxon>
        <taxon>Opitutus</taxon>
    </lineage>
</organism>
<sequence length="263" mass="29982">MPPAAPSFSDVQNTPPPAPAPWAALIPEEQWRVLTAGAEALDEAGARFLLAGALALATYTGHWRNTKDMDVIVHATDRERAIAALQRAGFEDYYPQQAYDRSWIFRGIKEGVLFDVIWALPNHRVGIDEAWFERAGVVTLHGREYRVAPAEELVRVKLYVMQRERCDWVDVLNVLAASVEHLSWPWLVERMGRDLPLLHAALAIFNWMCPGRAHALPPWLRKQFALARVEADDLAATEERRVRLFDSRPWFAPHQPLNEPLER</sequence>
<dbReference type="HOGENOM" id="CLU_1114501_0_0_0"/>
<dbReference type="KEGG" id="ote:Oter_4164"/>
<evidence type="ECO:0000313" key="1">
    <source>
        <dbReference type="EMBL" id="ACB77438.1"/>
    </source>
</evidence>
<evidence type="ECO:0008006" key="3">
    <source>
        <dbReference type="Google" id="ProtNLM"/>
    </source>
</evidence>
<reference evidence="1 2" key="1">
    <citation type="journal article" date="2011" name="J. Bacteriol.">
        <title>Genome sequence of the verrucomicrobium Opitutus terrae PB90-1, an abundant inhabitant of rice paddy soil ecosystems.</title>
        <authorList>
            <person name="van Passel M.W."/>
            <person name="Kant R."/>
            <person name="Palva A."/>
            <person name="Copeland A."/>
            <person name="Lucas S."/>
            <person name="Lapidus A."/>
            <person name="Glavina del Rio T."/>
            <person name="Pitluck S."/>
            <person name="Goltsman E."/>
            <person name="Clum A."/>
            <person name="Sun H."/>
            <person name="Schmutz J."/>
            <person name="Larimer F.W."/>
            <person name="Land M.L."/>
            <person name="Hauser L."/>
            <person name="Kyrpides N."/>
            <person name="Mikhailova N."/>
            <person name="Richardson P.P."/>
            <person name="Janssen P.H."/>
            <person name="de Vos W.M."/>
            <person name="Smidt H."/>
        </authorList>
    </citation>
    <scope>NUCLEOTIDE SEQUENCE [LARGE SCALE GENOMIC DNA]</scope>
    <source>
        <strain evidence="2">DSM 11246 / JCM 15787 / PB90-1</strain>
    </source>
</reference>
<dbReference type="InterPro" id="IPR043519">
    <property type="entry name" value="NT_sf"/>
</dbReference>